<evidence type="ECO:0000313" key="2">
    <source>
        <dbReference type="EMBL" id="KLO09479.1"/>
    </source>
</evidence>
<protein>
    <submittedName>
        <fullName evidence="2">Uncharacterized protein</fullName>
    </submittedName>
</protein>
<feature type="region of interest" description="Disordered" evidence="1">
    <location>
        <begin position="1"/>
        <end position="27"/>
    </location>
</feature>
<evidence type="ECO:0000256" key="1">
    <source>
        <dbReference type="SAM" id="MobiDB-lite"/>
    </source>
</evidence>
<keyword evidence="3" id="KW-1185">Reference proteome</keyword>
<accession>A0A0H2RCG8</accession>
<gene>
    <name evidence="2" type="ORF">SCHPADRAFT_562903</name>
</gene>
<dbReference type="InParanoid" id="A0A0H2RCG8"/>
<dbReference type="EMBL" id="KQ086054">
    <property type="protein sequence ID" value="KLO09479.1"/>
    <property type="molecule type" value="Genomic_DNA"/>
</dbReference>
<dbReference type="STRING" id="27342.A0A0H2RCG8"/>
<dbReference type="Proteomes" id="UP000053477">
    <property type="component" value="Unassembled WGS sequence"/>
</dbReference>
<sequence length="339" mass="37400">MTTANQGPPGFNTPGQPTGSQAHIGPQPDELQFIGATIEFNPLPTRPPWPPHKITVTFRSDNITLRKGFEVSSKTTSPFTWSAEGYVPILVENEMQVIVKENHIRRKNVEHTLLLSKDSLAHLFADVAVKGNLEHAFDLAAVGSLKYTRSLKLTFGKSKEIQDALAVNLAHASGALANKKSILDRMGYARKFLVLVSSFSDAIGDLHPAAKLAMGAFDKLYEKLKEQEETNSSVLDLLNSLLNLLPFVGNADDAVMKLRVTREVIEGMFDHIQEVSDFALKLADGNEIQSLMPSMAEKASEFTAQLLTLKEKYDRCIAHETLTAVQEAAIRYQELPQTT</sequence>
<evidence type="ECO:0000313" key="3">
    <source>
        <dbReference type="Proteomes" id="UP000053477"/>
    </source>
</evidence>
<dbReference type="AlphaFoldDB" id="A0A0H2RCG8"/>
<proteinExistence type="predicted"/>
<organism evidence="2 3">
    <name type="scientific">Schizopora paradoxa</name>
    <dbReference type="NCBI Taxonomy" id="27342"/>
    <lineage>
        <taxon>Eukaryota</taxon>
        <taxon>Fungi</taxon>
        <taxon>Dikarya</taxon>
        <taxon>Basidiomycota</taxon>
        <taxon>Agaricomycotina</taxon>
        <taxon>Agaricomycetes</taxon>
        <taxon>Hymenochaetales</taxon>
        <taxon>Schizoporaceae</taxon>
        <taxon>Schizopora</taxon>
    </lineage>
</organism>
<reference evidence="2 3" key="1">
    <citation type="submission" date="2015-04" db="EMBL/GenBank/DDBJ databases">
        <title>Complete genome sequence of Schizopora paradoxa KUC8140, a cosmopolitan wood degrader in East Asia.</title>
        <authorList>
            <consortium name="DOE Joint Genome Institute"/>
            <person name="Min B."/>
            <person name="Park H."/>
            <person name="Jang Y."/>
            <person name="Kim J.-J."/>
            <person name="Kim K.H."/>
            <person name="Pangilinan J."/>
            <person name="Lipzen A."/>
            <person name="Riley R."/>
            <person name="Grigoriev I.V."/>
            <person name="Spatafora J.W."/>
            <person name="Choi I.-G."/>
        </authorList>
    </citation>
    <scope>NUCLEOTIDE SEQUENCE [LARGE SCALE GENOMIC DNA]</scope>
    <source>
        <strain evidence="2 3">KUC8140</strain>
    </source>
</reference>
<name>A0A0H2RCG8_9AGAM</name>